<comment type="caution">
    <text evidence="4">The sequence shown here is derived from an EMBL/GenBank/DDBJ whole genome shotgun (WGS) entry which is preliminary data.</text>
</comment>
<protein>
    <recommendedName>
        <fullName evidence="6">Integral membrane protein</fullName>
    </recommendedName>
</protein>
<evidence type="ECO:0000256" key="3">
    <source>
        <dbReference type="SAM" id="SignalP"/>
    </source>
</evidence>
<name>A0ABQ9P9U2_9PEZI</name>
<keyword evidence="2" id="KW-0812">Transmembrane</keyword>
<dbReference type="EMBL" id="JARUPT010001257">
    <property type="protein sequence ID" value="KAK0367574.1"/>
    <property type="molecule type" value="Genomic_DNA"/>
</dbReference>
<feature type="transmembrane region" description="Helical" evidence="2">
    <location>
        <begin position="131"/>
        <end position="150"/>
    </location>
</feature>
<sequence length="361" mass="38480">MISKIVIALHVVLTLVILAVTIRALQDEANEKKGIVQILVPDLVGSIATAVQSAAAGVVTAAVASGESLVAASLPSSISVGTKYACVASECAAIPGHAFRLIQDLAAFVPSSEEIEQLQELVEKCPNLETVLFAGLGLVLVSTTLLLAGLKFRLLRFVSLGLDVVAVVLFAASVRLYMISMSVRGVVSLNITIVFVSGLTGLAGRPLHDIRQLVRLDTDSCQSDVPDDPPVVVSQQTLEETLARLGISPEKVRSKSRSRGELTALVGCDAAGSTMENPRDGNRVPDSVSPKTTTAGLRLVIDRINSSIQRLDHQLRVLSDAQERLRKLALLTTEEVDWDDPVTQIRSEEALFDCESEVGET</sequence>
<keyword evidence="3" id="KW-0732">Signal</keyword>
<keyword evidence="2" id="KW-0472">Membrane</keyword>
<organism evidence="4 5">
    <name type="scientific">Colletotrichum limetticola</name>
    <dbReference type="NCBI Taxonomy" id="1209924"/>
    <lineage>
        <taxon>Eukaryota</taxon>
        <taxon>Fungi</taxon>
        <taxon>Dikarya</taxon>
        <taxon>Ascomycota</taxon>
        <taxon>Pezizomycotina</taxon>
        <taxon>Sordariomycetes</taxon>
        <taxon>Hypocreomycetidae</taxon>
        <taxon>Glomerellales</taxon>
        <taxon>Glomerellaceae</taxon>
        <taxon>Colletotrichum</taxon>
        <taxon>Colletotrichum acutatum species complex</taxon>
    </lineage>
</organism>
<dbReference type="Proteomes" id="UP001169217">
    <property type="component" value="Unassembled WGS sequence"/>
</dbReference>
<feature type="transmembrane region" description="Helical" evidence="2">
    <location>
        <begin position="185"/>
        <end position="203"/>
    </location>
</feature>
<keyword evidence="5" id="KW-1185">Reference proteome</keyword>
<feature type="chain" id="PRO_5045948588" description="Integral membrane protein" evidence="3">
    <location>
        <begin position="25"/>
        <end position="361"/>
    </location>
</feature>
<proteinExistence type="predicted"/>
<evidence type="ECO:0000313" key="4">
    <source>
        <dbReference type="EMBL" id="KAK0367574.1"/>
    </source>
</evidence>
<evidence type="ECO:0000256" key="1">
    <source>
        <dbReference type="SAM" id="MobiDB-lite"/>
    </source>
</evidence>
<gene>
    <name evidence="4" type="ORF">CLIM01_15069</name>
</gene>
<accession>A0ABQ9P9U2</accession>
<feature type="region of interest" description="Disordered" evidence="1">
    <location>
        <begin position="271"/>
        <end position="291"/>
    </location>
</feature>
<evidence type="ECO:0008006" key="6">
    <source>
        <dbReference type="Google" id="ProtNLM"/>
    </source>
</evidence>
<evidence type="ECO:0000256" key="2">
    <source>
        <dbReference type="SAM" id="Phobius"/>
    </source>
</evidence>
<keyword evidence="2" id="KW-1133">Transmembrane helix</keyword>
<evidence type="ECO:0000313" key="5">
    <source>
        <dbReference type="Proteomes" id="UP001169217"/>
    </source>
</evidence>
<feature type="transmembrane region" description="Helical" evidence="2">
    <location>
        <begin position="157"/>
        <end position="179"/>
    </location>
</feature>
<reference evidence="4" key="1">
    <citation type="submission" date="2023-04" db="EMBL/GenBank/DDBJ databases">
        <title>Colletotrichum limetticola genome sequence.</title>
        <authorList>
            <person name="Baroncelli R."/>
        </authorList>
    </citation>
    <scope>NUCLEOTIDE SEQUENCE</scope>
    <source>
        <strain evidence="4">KLA-Anderson</strain>
    </source>
</reference>
<feature type="signal peptide" evidence="3">
    <location>
        <begin position="1"/>
        <end position="24"/>
    </location>
</feature>